<dbReference type="InterPro" id="IPR003661">
    <property type="entry name" value="HisK_dim/P_dom"/>
</dbReference>
<keyword evidence="12" id="KW-0902">Two-component regulatory system</keyword>
<evidence type="ECO:0000256" key="3">
    <source>
        <dbReference type="ARBA" id="ARBA00012438"/>
    </source>
</evidence>
<keyword evidence="8" id="KW-0547">Nucleotide-binding</keyword>
<keyword evidence="5" id="KW-0597">Phosphoprotein</keyword>
<evidence type="ECO:0000259" key="15">
    <source>
        <dbReference type="PROSITE" id="PS50109"/>
    </source>
</evidence>
<dbReference type="InterPro" id="IPR036097">
    <property type="entry name" value="HisK_dim/P_sf"/>
</dbReference>
<feature type="transmembrane region" description="Helical" evidence="14">
    <location>
        <begin position="296"/>
        <end position="316"/>
    </location>
</feature>
<evidence type="ECO:0000256" key="5">
    <source>
        <dbReference type="ARBA" id="ARBA00022553"/>
    </source>
</evidence>
<evidence type="ECO:0000313" key="18">
    <source>
        <dbReference type="Proteomes" id="UP001524478"/>
    </source>
</evidence>
<dbReference type="RefSeq" id="WP_256310349.1">
    <property type="nucleotide sequence ID" value="NZ_JANGAC010000002.1"/>
</dbReference>
<keyword evidence="7 14" id="KW-0812">Transmembrane</keyword>
<evidence type="ECO:0000256" key="1">
    <source>
        <dbReference type="ARBA" id="ARBA00000085"/>
    </source>
</evidence>
<evidence type="ECO:0000256" key="10">
    <source>
        <dbReference type="ARBA" id="ARBA00022840"/>
    </source>
</evidence>
<dbReference type="PROSITE" id="PS50885">
    <property type="entry name" value="HAMP"/>
    <property type="match status" value="1"/>
</dbReference>
<feature type="domain" description="Histidine kinase" evidence="15">
    <location>
        <begin position="427"/>
        <end position="642"/>
    </location>
</feature>
<keyword evidence="9 17" id="KW-0418">Kinase</keyword>
<dbReference type="PANTHER" id="PTHR45528">
    <property type="entry name" value="SENSOR HISTIDINE KINASE CPXA"/>
    <property type="match status" value="1"/>
</dbReference>
<comment type="caution">
    <text evidence="17">The sequence shown here is derived from an EMBL/GenBank/DDBJ whole genome shotgun (WGS) entry which is preliminary data.</text>
</comment>
<accession>A0ABT1S7K9</accession>
<name>A0ABT1S7K9_9FIRM</name>
<evidence type="ECO:0000256" key="4">
    <source>
        <dbReference type="ARBA" id="ARBA00022475"/>
    </source>
</evidence>
<dbReference type="InterPro" id="IPR050398">
    <property type="entry name" value="HssS/ArlS-like"/>
</dbReference>
<dbReference type="PROSITE" id="PS50109">
    <property type="entry name" value="HIS_KIN"/>
    <property type="match status" value="1"/>
</dbReference>
<keyword evidence="18" id="KW-1185">Reference proteome</keyword>
<gene>
    <name evidence="17" type="ORF">NE686_02825</name>
</gene>
<dbReference type="InterPro" id="IPR003594">
    <property type="entry name" value="HATPase_dom"/>
</dbReference>
<evidence type="ECO:0000256" key="2">
    <source>
        <dbReference type="ARBA" id="ARBA00004651"/>
    </source>
</evidence>
<feature type="transmembrane region" description="Helical" evidence="14">
    <location>
        <begin position="336"/>
        <end position="355"/>
    </location>
</feature>
<organism evidence="17 18">
    <name type="scientific">Tissierella carlieri</name>
    <dbReference type="NCBI Taxonomy" id="689904"/>
    <lineage>
        <taxon>Bacteria</taxon>
        <taxon>Bacillati</taxon>
        <taxon>Bacillota</taxon>
        <taxon>Tissierellia</taxon>
        <taxon>Tissierellales</taxon>
        <taxon>Tissierellaceae</taxon>
        <taxon>Tissierella</taxon>
    </lineage>
</organism>
<dbReference type="Gene3D" id="1.10.287.130">
    <property type="match status" value="1"/>
</dbReference>
<dbReference type="CDD" id="cd06225">
    <property type="entry name" value="HAMP"/>
    <property type="match status" value="1"/>
</dbReference>
<dbReference type="Pfam" id="PF00512">
    <property type="entry name" value="HisKA"/>
    <property type="match status" value="1"/>
</dbReference>
<feature type="transmembrane region" description="Helical" evidence="14">
    <location>
        <begin position="12"/>
        <end position="31"/>
    </location>
</feature>
<evidence type="ECO:0000256" key="8">
    <source>
        <dbReference type="ARBA" id="ARBA00022741"/>
    </source>
</evidence>
<dbReference type="SUPFAM" id="SSF55874">
    <property type="entry name" value="ATPase domain of HSP90 chaperone/DNA topoisomerase II/histidine kinase"/>
    <property type="match status" value="1"/>
</dbReference>
<dbReference type="EMBL" id="JANGAC010000002">
    <property type="protein sequence ID" value="MCQ4922007.1"/>
    <property type="molecule type" value="Genomic_DNA"/>
</dbReference>
<keyword evidence="11 14" id="KW-1133">Transmembrane helix</keyword>
<evidence type="ECO:0000256" key="7">
    <source>
        <dbReference type="ARBA" id="ARBA00022692"/>
    </source>
</evidence>
<dbReference type="InterPro" id="IPR005467">
    <property type="entry name" value="His_kinase_dom"/>
</dbReference>
<evidence type="ECO:0000256" key="14">
    <source>
        <dbReference type="SAM" id="Phobius"/>
    </source>
</evidence>
<dbReference type="PANTHER" id="PTHR45528:SF1">
    <property type="entry name" value="SENSOR HISTIDINE KINASE CPXA"/>
    <property type="match status" value="1"/>
</dbReference>
<keyword evidence="10" id="KW-0067">ATP-binding</keyword>
<evidence type="ECO:0000256" key="6">
    <source>
        <dbReference type="ARBA" id="ARBA00022679"/>
    </source>
</evidence>
<evidence type="ECO:0000256" key="13">
    <source>
        <dbReference type="ARBA" id="ARBA00023136"/>
    </source>
</evidence>
<evidence type="ECO:0000256" key="9">
    <source>
        <dbReference type="ARBA" id="ARBA00022777"/>
    </source>
</evidence>
<reference evidence="17 18" key="1">
    <citation type="submission" date="2022-06" db="EMBL/GenBank/DDBJ databases">
        <title>Isolation of gut microbiota from human fecal samples.</title>
        <authorList>
            <person name="Pamer E.G."/>
            <person name="Barat B."/>
            <person name="Waligurski E."/>
            <person name="Medina S."/>
            <person name="Paddock L."/>
            <person name="Mostad J."/>
        </authorList>
    </citation>
    <scope>NUCLEOTIDE SEQUENCE [LARGE SCALE GENOMIC DNA]</scope>
    <source>
        <strain evidence="17 18">DFI.7.95</strain>
    </source>
</reference>
<dbReference type="SUPFAM" id="SSF47384">
    <property type="entry name" value="Homodimeric domain of signal transducing histidine kinase"/>
    <property type="match status" value="1"/>
</dbReference>
<dbReference type="Proteomes" id="UP001524478">
    <property type="component" value="Unassembled WGS sequence"/>
</dbReference>
<sequence length="643" mass="74417">MKNKKNRIYRIIFFISILLISISIVSSIGIWKNRRFFFQGYIYNSYLNPAVSEYCSEVYRFINGDMSEAEEGAFQVQNKGTYYYIMNDNTKETFTNLPEDINYIEFSSRPNIISFEYSNYRKILLKDMEDLRLSIVASKYTNVNSEHTNFSGFIFIDKDDKSTSGLFSYIIETGFKQQKILYLEIKIAVVSLLLGAVLYLAVYKKVIGNLNEGINAIPIDVRLGAPILAFILLVFLFSTYLYTIGLFSALLRRIILYFTFVILTFVMLTGSILLIIKADEYKKDNMKFSQEWENRLTKNIPAWIIGLILQLVWYFFVLSFFGPGSTIYDYISMIKTKWPIVVVHNLIILIFFILIRQIIINKRIYTREVINITQKIAKGDLEQNIPVIGNHSYGKIAHSINEIKESYIHALEEQKKSERLKYELVTNISHDLRTPLTSIINYIELVKKKGVSNEIEKYILNADTNAKLLNILIEDLFELSRIESGNIQLDISQVDIVLMIKQIGYEYTEKMKEGKLELVVESTSKQILWSCDSLKMWRVFDNIISNAVKYSLPNTRIYVAVIENIEDRQLIISIKNIASYKMDFETDELFLRFKRADSSRSSEGSGLGLAIAKSIIELHRGSISIETEGDMFKVIIELKEISL</sequence>
<proteinExistence type="predicted"/>
<feature type="transmembrane region" description="Helical" evidence="14">
    <location>
        <begin position="180"/>
        <end position="202"/>
    </location>
</feature>
<comment type="catalytic activity">
    <reaction evidence="1">
        <text>ATP + protein L-histidine = ADP + protein N-phospho-L-histidine.</text>
        <dbReference type="EC" id="2.7.13.3"/>
    </reaction>
</comment>
<keyword evidence="13 14" id="KW-0472">Membrane</keyword>
<keyword evidence="6" id="KW-0808">Transferase</keyword>
<dbReference type="SMART" id="SM00387">
    <property type="entry name" value="HATPase_c"/>
    <property type="match status" value="1"/>
</dbReference>
<dbReference type="PRINTS" id="PR00344">
    <property type="entry name" value="BCTRLSENSOR"/>
</dbReference>
<dbReference type="InterPro" id="IPR003660">
    <property type="entry name" value="HAMP_dom"/>
</dbReference>
<keyword evidence="4" id="KW-1003">Cell membrane</keyword>
<evidence type="ECO:0000256" key="11">
    <source>
        <dbReference type="ARBA" id="ARBA00022989"/>
    </source>
</evidence>
<dbReference type="CDD" id="cd00082">
    <property type="entry name" value="HisKA"/>
    <property type="match status" value="1"/>
</dbReference>
<dbReference type="GO" id="GO:0016301">
    <property type="term" value="F:kinase activity"/>
    <property type="evidence" value="ECO:0007669"/>
    <property type="project" value="UniProtKB-KW"/>
</dbReference>
<evidence type="ECO:0000313" key="17">
    <source>
        <dbReference type="EMBL" id="MCQ4922007.1"/>
    </source>
</evidence>
<feature type="domain" description="HAMP" evidence="16">
    <location>
        <begin position="367"/>
        <end position="412"/>
    </location>
</feature>
<evidence type="ECO:0000256" key="12">
    <source>
        <dbReference type="ARBA" id="ARBA00023012"/>
    </source>
</evidence>
<dbReference type="Gene3D" id="3.30.565.10">
    <property type="entry name" value="Histidine kinase-like ATPase, C-terminal domain"/>
    <property type="match status" value="1"/>
</dbReference>
<evidence type="ECO:0000259" key="16">
    <source>
        <dbReference type="PROSITE" id="PS50885"/>
    </source>
</evidence>
<dbReference type="InterPro" id="IPR004358">
    <property type="entry name" value="Sig_transdc_His_kin-like_C"/>
</dbReference>
<dbReference type="InterPro" id="IPR036890">
    <property type="entry name" value="HATPase_C_sf"/>
</dbReference>
<protein>
    <recommendedName>
        <fullName evidence="3">histidine kinase</fullName>
        <ecNumber evidence="3">2.7.13.3</ecNumber>
    </recommendedName>
</protein>
<dbReference type="Pfam" id="PF02518">
    <property type="entry name" value="HATPase_c"/>
    <property type="match status" value="1"/>
</dbReference>
<comment type="subcellular location">
    <subcellularLocation>
        <location evidence="2">Cell membrane</location>
        <topology evidence="2">Multi-pass membrane protein</topology>
    </subcellularLocation>
</comment>
<dbReference type="EC" id="2.7.13.3" evidence="3"/>
<feature type="transmembrane region" description="Helical" evidence="14">
    <location>
        <begin position="223"/>
        <end position="242"/>
    </location>
</feature>
<feature type="transmembrane region" description="Helical" evidence="14">
    <location>
        <begin position="254"/>
        <end position="276"/>
    </location>
</feature>
<dbReference type="SMART" id="SM00388">
    <property type="entry name" value="HisKA"/>
    <property type="match status" value="1"/>
</dbReference>